<dbReference type="InterPro" id="IPR027791">
    <property type="entry name" value="Galactosyl_T_C"/>
</dbReference>
<accession>A0A8J3NIK2</accession>
<evidence type="ECO:0000313" key="4">
    <source>
        <dbReference type="Proteomes" id="UP000601223"/>
    </source>
</evidence>
<proteinExistence type="predicted"/>
<evidence type="ECO:0000259" key="2">
    <source>
        <dbReference type="Pfam" id="PF02709"/>
    </source>
</evidence>
<organism evidence="3 4">
    <name type="scientific">Catellatospora bangladeshensis</name>
    <dbReference type="NCBI Taxonomy" id="310355"/>
    <lineage>
        <taxon>Bacteria</taxon>
        <taxon>Bacillati</taxon>
        <taxon>Actinomycetota</taxon>
        <taxon>Actinomycetes</taxon>
        <taxon>Micromonosporales</taxon>
        <taxon>Micromonosporaceae</taxon>
        <taxon>Catellatospora</taxon>
    </lineage>
</organism>
<gene>
    <name evidence="3" type="ORF">Cba03nite_18200</name>
</gene>
<keyword evidence="4" id="KW-1185">Reference proteome</keyword>
<sequence length="274" mass="30529">MSVVLPLFGDHRATQVLPRVCRAWLAQDVPCEIVIGVGPDTEVPDLPDDRIRLVFADQGPSAAGPLRNLAAAAARGSTFYLGDADIVPLGTDYLTRALELGRDRVVIQPWLYRLVDRSGTRDDLVLENPRFGRVCHVDAGPDGRLQPVGPERFLWQGRDCMIVEPPPGVGWNVREGSPWFPPPYHWGGFLVERKLFDDVGGYCTIYSGWGCEDDDLIAKLEGRIEVMRAWRAARGLACLHFEHSRTHTVTLPANQEILARRLDRGVDAMIAEDR</sequence>
<dbReference type="InterPro" id="IPR029044">
    <property type="entry name" value="Nucleotide-diphossugar_trans"/>
</dbReference>
<dbReference type="Pfam" id="PF02709">
    <property type="entry name" value="Glyco_transf_7C"/>
    <property type="match status" value="1"/>
</dbReference>
<dbReference type="Proteomes" id="UP000601223">
    <property type="component" value="Unassembled WGS sequence"/>
</dbReference>
<evidence type="ECO:0000313" key="3">
    <source>
        <dbReference type="EMBL" id="GIF80471.1"/>
    </source>
</evidence>
<keyword evidence="1" id="KW-0808">Transferase</keyword>
<comment type="caution">
    <text evidence="3">The sequence shown here is derived from an EMBL/GenBank/DDBJ whole genome shotgun (WGS) entry which is preliminary data.</text>
</comment>
<dbReference type="AlphaFoldDB" id="A0A8J3NIK2"/>
<dbReference type="SUPFAM" id="SSF53448">
    <property type="entry name" value="Nucleotide-diphospho-sugar transferases"/>
    <property type="match status" value="1"/>
</dbReference>
<name>A0A8J3NIK2_9ACTN</name>
<dbReference type="EMBL" id="BONF01000009">
    <property type="protein sequence ID" value="GIF80471.1"/>
    <property type="molecule type" value="Genomic_DNA"/>
</dbReference>
<dbReference type="Gene3D" id="3.90.550.10">
    <property type="entry name" value="Spore Coat Polysaccharide Biosynthesis Protein SpsA, Chain A"/>
    <property type="match status" value="1"/>
</dbReference>
<reference evidence="3 4" key="1">
    <citation type="submission" date="2021-01" db="EMBL/GenBank/DDBJ databases">
        <title>Whole genome shotgun sequence of Catellatospora bangladeshensis NBRC 107357.</title>
        <authorList>
            <person name="Komaki H."/>
            <person name="Tamura T."/>
        </authorList>
    </citation>
    <scope>NUCLEOTIDE SEQUENCE [LARGE SCALE GENOMIC DNA]</scope>
    <source>
        <strain evidence="3 4">NBRC 107357</strain>
    </source>
</reference>
<feature type="domain" description="Galactosyltransferase C-terminal" evidence="2">
    <location>
        <begin position="189"/>
        <end position="221"/>
    </location>
</feature>
<evidence type="ECO:0000256" key="1">
    <source>
        <dbReference type="ARBA" id="ARBA00022679"/>
    </source>
</evidence>
<dbReference type="GO" id="GO:0016740">
    <property type="term" value="F:transferase activity"/>
    <property type="evidence" value="ECO:0007669"/>
    <property type="project" value="UniProtKB-KW"/>
</dbReference>
<protein>
    <recommendedName>
        <fullName evidence="2">Galactosyltransferase C-terminal domain-containing protein</fullName>
    </recommendedName>
</protein>